<proteinExistence type="predicted"/>
<gene>
    <name evidence="2" type="ORF">GYMLUDRAFT_390721</name>
</gene>
<accession>A0A0D0BBC1</accession>
<dbReference type="EMBL" id="KN834858">
    <property type="protein sequence ID" value="KIK51666.1"/>
    <property type="molecule type" value="Genomic_DNA"/>
</dbReference>
<keyword evidence="1" id="KW-0472">Membrane</keyword>
<name>A0A0D0BBC1_9AGAR</name>
<dbReference type="AlphaFoldDB" id="A0A0D0BBC1"/>
<organism evidence="2 3">
    <name type="scientific">Collybiopsis luxurians FD-317 M1</name>
    <dbReference type="NCBI Taxonomy" id="944289"/>
    <lineage>
        <taxon>Eukaryota</taxon>
        <taxon>Fungi</taxon>
        <taxon>Dikarya</taxon>
        <taxon>Basidiomycota</taxon>
        <taxon>Agaricomycotina</taxon>
        <taxon>Agaricomycetes</taxon>
        <taxon>Agaricomycetidae</taxon>
        <taxon>Agaricales</taxon>
        <taxon>Marasmiineae</taxon>
        <taxon>Omphalotaceae</taxon>
        <taxon>Collybiopsis</taxon>
        <taxon>Collybiopsis luxurians</taxon>
    </lineage>
</organism>
<feature type="transmembrane region" description="Helical" evidence="1">
    <location>
        <begin position="33"/>
        <end position="52"/>
    </location>
</feature>
<keyword evidence="1" id="KW-1133">Transmembrane helix</keyword>
<dbReference type="HOGENOM" id="CLU_3014356_0_0_1"/>
<evidence type="ECO:0000256" key="1">
    <source>
        <dbReference type="SAM" id="Phobius"/>
    </source>
</evidence>
<evidence type="ECO:0000313" key="2">
    <source>
        <dbReference type="EMBL" id="KIK51666.1"/>
    </source>
</evidence>
<sequence>METGSPPTSFAFSSSLNTFLYCASYLQPRCSRMGSGLVPVLHPFCLAIFLLLSNTV</sequence>
<keyword evidence="3" id="KW-1185">Reference proteome</keyword>
<evidence type="ECO:0000313" key="3">
    <source>
        <dbReference type="Proteomes" id="UP000053593"/>
    </source>
</evidence>
<keyword evidence="1" id="KW-0812">Transmembrane</keyword>
<reference evidence="2 3" key="1">
    <citation type="submission" date="2014-04" db="EMBL/GenBank/DDBJ databases">
        <title>Evolutionary Origins and Diversification of the Mycorrhizal Mutualists.</title>
        <authorList>
            <consortium name="DOE Joint Genome Institute"/>
            <consortium name="Mycorrhizal Genomics Consortium"/>
            <person name="Kohler A."/>
            <person name="Kuo A."/>
            <person name="Nagy L.G."/>
            <person name="Floudas D."/>
            <person name="Copeland A."/>
            <person name="Barry K.W."/>
            <person name="Cichocki N."/>
            <person name="Veneault-Fourrey C."/>
            <person name="LaButti K."/>
            <person name="Lindquist E.A."/>
            <person name="Lipzen A."/>
            <person name="Lundell T."/>
            <person name="Morin E."/>
            <person name="Murat C."/>
            <person name="Riley R."/>
            <person name="Ohm R."/>
            <person name="Sun H."/>
            <person name="Tunlid A."/>
            <person name="Henrissat B."/>
            <person name="Grigoriev I.V."/>
            <person name="Hibbett D.S."/>
            <person name="Martin F."/>
        </authorList>
    </citation>
    <scope>NUCLEOTIDE SEQUENCE [LARGE SCALE GENOMIC DNA]</scope>
    <source>
        <strain evidence="2 3">FD-317 M1</strain>
    </source>
</reference>
<protein>
    <submittedName>
        <fullName evidence="2">Uncharacterized protein</fullName>
    </submittedName>
</protein>
<dbReference type="Proteomes" id="UP000053593">
    <property type="component" value="Unassembled WGS sequence"/>
</dbReference>